<dbReference type="Proteomes" id="UP001172778">
    <property type="component" value="Unassembled WGS sequence"/>
</dbReference>
<dbReference type="RefSeq" id="WP_284100485.1">
    <property type="nucleotide sequence ID" value="NZ_JARRAF010000008.1"/>
</dbReference>
<feature type="domain" description="HTH tetR-type" evidence="3">
    <location>
        <begin position="1"/>
        <end position="61"/>
    </location>
</feature>
<evidence type="ECO:0000313" key="4">
    <source>
        <dbReference type="EMBL" id="MDK2124175.1"/>
    </source>
</evidence>
<dbReference type="Pfam" id="PF00440">
    <property type="entry name" value="TetR_N"/>
    <property type="match status" value="1"/>
</dbReference>
<dbReference type="Pfam" id="PF13972">
    <property type="entry name" value="TetR"/>
    <property type="match status" value="1"/>
</dbReference>
<evidence type="ECO:0000256" key="1">
    <source>
        <dbReference type="ARBA" id="ARBA00023125"/>
    </source>
</evidence>
<dbReference type="PANTHER" id="PTHR43479:SF12">
    <property type="entry name" value="TRANSCRIPTIONAL REGULATORY PROTEIN"/>
    <property type="match status" value="1"/>
</dbReference>
<accession>A0ABT7DVT7</accession>
<dbReference type="InterPro" id="IPR025722">
    <property type="entry name" value="TetR"/>
</dbReference>
<sequence>MKTYDRIVQESLKLFNEHGERSITTNHIAAHLGISPGNLYYHFRNKEEIIYQIFCQYKTYIQQHLQLPEDRPLLMDDMIHYLDTAFVAMWQYRFMFYDLPGILSRNTRMQEEYTVFLRQDLANILSRLFTEFSHVGIIRVAPEDIEPLSVNTWLIVKFWFAFHQTANPTVPITEDTGRRGVLQVLSLLKPYVQPSFMPLYEELEAAFGRTITSA</sequence>
<dbReference type="InterPro" id="IPR009057">
    <property type="entry name" value="Homeodomain-like_sf"/>
</dbReference>
<evidence type="ECO:0000256" key="2">
    <source>
        <dbReference type="PROSITE-ProRule" id="PRU00335"/>
    </source>
</evidence>
<dbReference type="InterPro" id="IPR001647">
    <property type="entry name" value="HTH_TetR"/>
</dbReference>
<comment type="caution">
    <text evidence="4">The sequence shown here is derived from an EMBL/GenBank/DDBJ whole genome shotgun (WGS) entry which is preliminary data.</text>
</comment>
<reference evidence="4" key="1">
    <citation type="submission" date="2023-03" db="EMBL/GenBank/DDBJ databases">
        <title>Chitinimonas shenzhenensis gen. nov., sp. nov., a novel member of family Burkholderiaceae isolated from activated sludge collected in Shen Zhen, China.</title>
        <authorList>
            <person name="Wang X."/>
        </authorList>
    </citation>
    <scope>NUCLEOTIDE SEQUENCE</scope>
    <source>
        <strain evidence="4">DQS-5</strain>
    </source>
</reference>
<feature type="DNA-binding region" description="H-T-H motif" evidence="2">
    <location>
        <begin position="24"/>
        <end position="43"/>
    </location>
</feature>
<dbReference type="PROSITE" id="PS50977">
    <property type="entry name" value="HTH_TETR_2"/>
    <property type="match status" value="1"/>
</dbReference>
<protein>
    <submittedName>
        <fullName evidence="4">TetR/AcrR family transcriptional regulator</fullName>
    </submittedName>
</protein>
<evidence type="ECO:0000259" key="3">
    <source>
        <dbReference type="PROSITE" id="PS50977"/>
    </source>
</evidence>
<dbReference type="Gene3D" id="1.10.357.10">
    <property type="entry name" value="Tetracycline Repressor, domain 2"/>
    <property type="match status" value="1"/>
</dbReference>
<name>A0ABT7DVT7_9NEIS</name>
<dbReference type="InterPro" id="IPR050624">
    <property type="entry name" value="HTH-type_Tx_Regulator"/>
</dbReference>
<evidence type="ECO:0000313" key="5">
    <source>
        <dbReference type="Proteomes" id="UP001172778"/>
    </source>
</evidence>
<organism evidence="4 5">
    <name type="scientific">Parachitinimonas caeni</name>
    <dbReference type="NCBI Taxonomy" id="3031301"/>
    <lineage>
        <taxon>Bacteria</taxon>
        <taxon>Pseudomonadati</taxon>
        <taxon>Pseudomonadota</taxon>
        <taxon>Betaproteobacteria</taxon>
        <taxon>Neisseriales</taxon>
        <taxon>Chitinibacteraceae</taxon>
        <taxon>Parachitinimonas</taxon>
    </lineage>
</organism>
<keyword evidence="5" id="KW-1185">Reference proteome</keyword>
<dbReference type="EMBL" id="JARRAF010000008">
    <property type="protein sequence ID" value="MDK2124175.1"/>
    <property type="molecule type" value="Genomic_DNA"/>
</dbReference>
<dbReference type="PANTHER" id="PTHR43479">
    <property type="entry name" value="ACREF/ENVCD OPERON REPRESSOR-RELATED"/>
    <property type="match status" value="1"/>
</dbReference>
<dbReference type="PRINTS" id="PR00455">
    <property type="entry name" value="HTHTETR"/>
</dbReference>
<proteinExistence type="predicted"/>
<dbReference type="SUPFAM" id="SSF46689">
    <property type="entry name" value="Homeodomain-like"/>
    <property type="match status" value="1"/>
</dbReference>
<gene>
    <name evidence="4" type="ORF">PZA18_08960</name>
</gene>
<keyword evidence="1 2" id="KW-0238">DNA-binding</keyword>